<dbReference type="GO" id="GO:0006508">
    <property type="term" value="P:proteolysis"/>
    <property type="evidence" value="ECO:0007669"/>
    <property type="project" value="UniProtKB-KW"/>
</dbReference>
<dbReference type="Pfam" id="PF00089">
    <property type="entry name" value="Trypsin"/>
    <property type="match status" value="1"/>
</dbReference>
<sequence length="102" mass="11513">MEGVKHLIYFFGLLLFQDVYCNTVSFLEDGKIVGGYKTTISQYPYQVLVLMQVDKQMYQCGGSIISKQVILTAAHYKAFVRAGLTNQATIHGSQKFYMSSQL</sequence>
<feature type="chain" id="PRO_5023012883" description="Peptidase S1 domain-containing protein" evidence="5">
    <location>
        <begin position="22"/>
        <end position="102"/>
    </location>
</feature>
<gene>
    <name evidence="7" type="ORF">LSINAPIS_LOCUS4323</name>
</gene>
<name>A0A5E4Q3B1_9NEOP</name>
<dbReference type="PANTHER" id="PTHR24276">
    <property type="entry name" value="POLYSERASE-RELATED"/>
    <property type="match status" value="1"/>
</dbReference>
<feature type="domain" description="Peptidase S1" evidence="6">
    <location>
        <begin position="32"/>
        <end position="75"/>
    </location>
</feature>
<keyword evidence="5" id="KW-0732">Signal</keyword>
<dbReference type="PANTHER" id="PTHR24276:SF91">
    <property type="entry name" value="AT26814P-RELATED"/>
    <property type="match status" value="1"/>
</dbReference>
<keyword evidence="1" id="KW-0645">Protease</keyword>
<evidence type="ECO:0000256" key="4">
    <source>
        <dbReference type="ARBA" id="ARBA00023157"/>
    </source>
</evidence>
<protein>
    <recommendedName>
        <fullName evidence="6">Peptidase S1 domain-containing protein</fullName>
    </recommendedName>
</protein>
<keyword evidence="8" id="KW-1185">Reference proteome</keyword>
<dbReference type="InterPro" id="IPR043504">
    <property type="entry name" value="Peptidase_S1_PA_chymotrypsin"/>
</dbReference>
<dbReference type="InterPro" id="IPR001254">
    <property type="entry name" value="Trypsin_dom"/>
</dbReference>
<proteinExistence type="predicted"/>
<keyword evidence="3" id="KW-0720">Serine protease</keyword>
<dbReference type="Gene3D" id="2.40.10.10">
    <property type="entry name" value="Trypsin-like serine proteases"/>
    <property type="match status" value="1"/>
</dbReference>
<feature type="signal peptide" evidence="5">
    <location>
        <begin position="1"/>
        <end position="21"/>
    </location>
</feature>
<dbReference type="AlphaFoldDB" id="A0A5E4Q3B1"/>
<dbReference type="InterPro" id="IPR050430">
    <property type="entry name" value="Peptidase_S1"/>
</dbReference>
<keyword evidence="4" id="KW-1015">Disulfide bond</keyword>
<reference evidence="7 8" key="1">
    <citation type="submission" date="2017-07" db="EMBL/GenBank/DDBJ databases">
        <authorList>
            <person name="Talla V."/>
            <person name="Backstrom N."/>
        </authorList>
    </citation>
    <scope>NUCLEOTIDE SEQUENCE [LARGE SCALE GENOMIC DNA]</scope>
</reference>
<organism evidence="7 8">
    <name type="scientific">Leptidea sinapis</name>
    <dbReference type="NCBI Taxonomy" id="189913"/>
    <lineage>
        <taxon>Eukaryota</taxon>
        <taxon>Metazoa</taxon>
        <taxon>Ecdysozoa</taxon>
        <taxon>Arthropoda</taxon>
        <taxon>Hexapoda</taxon>
        <taxon>Insecta</taxon>
        <taxon>Pterygota</taxon>
        <taxon>Neoptera</taxon>
        <taxon>Endopterygota</taxon>
        <taxon>Lepidoptera</taxon>
        <taxon>Glossata</taxon>
        <taxon>Ditrysia</taxon>
        <taxon>Papilionoidea</taxon>
        <taxon>Pieridae</taxon>
        <taxon>Dismorphiinae</taxon>
        <taxon>Leptidea</taxon>
    </lineage>
</organism>
<keyword evidence="2" id="KW-0378">Hydrolase</keyword>
<evidence type="ECO:0000256" key="3">
    <source>
        <dbReference type="ARBA" id="ARBA00022825"/>
    </source>
</evidence>
<accession>A0A5E4Q3B1</accession>
<evidence type="ECO:0000256" key="5">
    <source>
        <dbReference type="SAM" id="SignalP"/>
    </source>
</evidence>
<dbReference type="EMBL" id="FZQP02001114">
    <property type="protein sequence ID" value="VVC91714.1"/>
    <property type="molecule type" value="Genomic_DNA"/>
</dbReference>
<evidence type="ECO:0000256" key="2">
    <source>
        <dbReference type="ARBA" id="ARBA00022801"/>
    </source>
</evidence>
<evidence type="ECO:0000259" key="6">
    <source>
        <dbReference type="Pfam" id="PF00089"/>
    </source>
</evidence>
<dbReference type="SUPFAM" id="SSF50494">
    <property type="entry name" value="Trypsin-like serine proteases"/>
    <property type="match status" value="1"/>
</dbReference>
<dbReference type="InterPro" id="IPR009003">
    <property type="entry name" value="Peptidase_S1_PA"/>
</dbReference>
<evidence type="ECO:0000256" key="1">
    <source>
        <dbReference type="ARBA" id="ARBA00022670"/>
    </source>
</evidence>
<dbReference type="Proteomes" id="UP000324832">
    <property type="component" value="Unassembled WGS sequence"/>
</dbReference>
<evidence type="ECO:0000313" key="8">
    <source>
        <dbReference type="Proteomes" id="UP000324832"/>
    </source>
</evidence>
<dbReference type="GO" id="GO:0004252">
    <property type="term" value="F:serine-type endopeptidase activity"/>
    <property type="evidence" value="ECO:0007669"/>
    <property type="project" value="InterPro"/>
</dbReference>
<evidence type="ECO:0000313" key="7">
    <source>
        <dbReference type="EMBL" id="VVC91714.1"/>
    </source>
</evidence>